<name>A0AAD9GMR7_9STRA</name>
<evidence type="ECO:0000313" key="2">
    <source>
        <dbReference type="EMBL" id="KAK1941269.1"/>
    </source>
</evidence>
<dbReference type="Proteomes" id="UP001259832">
    <property type="component" value="Unassembled WGS sequence"/>
</dbReference>
<dbReference type="PANTHER" id="PTHR33119:SF1">
    <property type="entry name" value="FE2OG DIOXYGENASE DOMAIN-CONTAINING PROTEIN"/>
    <property type="match status" value="1"/>
</dbReference>
<dbReference type="InterPro" id="IPR025340">
    <property type="entry name" value="DUF4246"/>
</dbReference>
<keyword evidence="3" id="KW-1185">Reference proteome</keyword>
<gene>
    <name evidence="2" type="ORF">P3T76_007135</name>
</gene>
<feature type="compositionally biased region" description="Polar residues" evidence="1">
    <location>
        <begin position="174"/>
        <end position="184"/>
    </location>
</feature>
<dbReference type="EMBL" id="JASMQC010000012">
    <property type="protein sequence ID" value="KAK1941269.1"/>
    <property type="molecule type" value="Genomic_DNA"/>
</dbReference>
<protein>
    <submittedName>
        <fullName evidence="2">Uncharacterized protein</fullName>
    </submittedName>
</protein>
<organism evidence="2 3">
    <name type="scientific">Phytophthora citrophthora</name>
    <dbReference type="NCBI Taxonomy" id="4793"/>
    <lineage>
        <taxon>Eukaryota</taxon>
        <taxon>Sar</taxon>
        <taxon>Stramenopiles</taxon>
        <taxon>Oomycota</taxon>
        <taxon>Peronosporomycetes</taxon>
        <taxon>Peronosporales</taxon>
        <taxon>Peronosporaceae</taxon>
        <taxon>Phytophthora</taxon>
    </lineage>
</organism>
<sequence>MFVSTSSSVHPENHVDLYASIEKILDSFMPMFELMFLSGNFQQQFTMSHDSSRELSLCPSVPCVVDLPQKETTVLLRGKNIQVTVKFAEIIQNPSISGRGYRRHWHLLHSCLPFRTNHHINKLLMTEWQLTYGHYNNDHLVQESSLESRCVVFPNWLQHRVQPFKLKDPENPTEGGQLQRNSPVVSLDASAM</sequence>
<evidence type="ECO:0000313" key="3">
    <source>
        <dbReference type="Proteomes" id="UP001259832"/>
    </source>
</evidence>
<evidence type="ECO:0000256" key="1">
    <source>
        <dbReference type="SAM" id="MobiDB-lite"/>
    </source>
</evidence>
<dbReference type="AlphaFoldDB" id="A0AAD9GMR7"/>
<reference evidence="2" key="1">
    <citation type="submission" date="2023-08" db="EMBL/GenBank/DDBJ databases">
        <title>Reference Genome Resource for the Citrus Pathogen Phytophthora citrophthora.</title>
        <authorList>
            <person name="Moller H."/>
            <person name="Coetzee B."/>
            <person name="Rose L.J."/>
            <person name="Van Niekerk J.M."/>
        </authorList>
    </citation>
    <scope>NUCLEOTIDE SEQUENCE</scope>
    <source>
        <strain evidence="2">STE-U-9442</strain>
    </source>
</reference>
<accession>A0AAD9GMR7</accession>
<proteinExistence type="predicted"/>
<feature type="region of interest" description="Disordered" evidence="1">
    <location>
        <begin position="167"/>
        <end position="192"/>
    </location>
</feature>
<dbReference type="PANTHER" id="PTHR33119">
    <property type="entry name" value="IFI3P"/>
    <property type="match status" value="1"/>
</dbReference>
<comment type="caution">
    <text evidence="2">The sequence shown here is derived from an EMBL/GenBank/DDBJ whole genome shotgun (WGS) entry which is preliminary data.</text>
</comment>